<dbReference type="RefSeq" id="WP_076396418.1">
    <property type="nucleotide sequence ID" value="NZ_AP029022.1"/>
</dbReference>
<organism evidence="3 4">
    <name type="scientific">Chryseobacterium gambrini</name>
    <dbReference type="NCBI Taxonomy" id="373672"/>
    <lineage>
        <taxon>Bacteria</taxon>
        <taxon>Pseudomonadati</taxon>
        <taxon>Bacteroidota</taxon>
        <taxon>Flavobacteriia</taxon>
        <taxon>Flavobacteriales</taxon>
        <taxon>Weeksellaceae</taxon>
        <taxon>Chryseobacterium group</taxon>
        <taxon>Chryseobacterium</taxon>
    </lineage>
</organism>
<reference evidence="3 4" key="1">
    <citation type="submission" date="2017-01" db="EMBL/GenBank/DDBJ databases">
        <authorList>
            <person name="Mah S.A."/>
            <person name="Swanson W.J."/>
            <person name="Moy G.W."/>
            <person name="Vacquier V.D."/>
        </authorList>
    </citation>
    <scope>NUCLEOTIDE SEQUENCE [LARGE SCALE GENOMIC DNA]</scope>
    <source>
        <strain evidence="3 4">DSM 18014</strain>
    </source>
</reference>
<proteinExistence type="predicted"/>
<dbReference type="EMBL" id="FTOV01000020">
    <property type="protein sequence ID" value="SIT27141.1"/>
    <property type="molecule type" value="Genomic_DNA"/>
</dbReference>
<protein>
    <recommendedName>
        <fullName evidence="6">BhlA holin family protein</fullName>
    </recommendedName>
</protein>
<keyword evidence="1" id="KW-0472">Membrane</keyword>
<gene>
    <name evidence="2" type="ORF">CRDW_21630</name>
    <name evidence="3" type="ORF">SAMN05421785_12046</name>
</gene>
<evidence type="ECO:0000256" key="1">
    <source>
        <dbReference type="SAM" id="Phobius"/>
    </source>
</evidence>
<name>A0A1N7QW79_9FLAO</name>
<evidence type="ECO:0000313" key="5">
    <source>
        <dbReference type="Proteomes" id="UP001380186"/>
    </source>
</evidence>
<accession>A0A1N7QW79</accession>
<keyword evidence="1" id="KW-1133">Transmembrane helix</keyword>
<dbReference type="EMBL" id="AP029022">
    <property type="protein sequence ID" value="BEV04789.1"/>
    <property type="molecule type" value="Genomic_DNA"/>
</dbReference>
<feature type="transmembrane region" description="Helical" evidence="1">
    <location>
        <begin position="6"/>
        <end position="25"/>
    </location>
</feature>
<keyword evidence="5" id="KW-1185">Reference proteome</keyword>
<dbReference type="Proteomes" id="UP001380186">
    <property type="component" value="Chromosome"/>
</dbReference>
<reference evidence="2 5" key="2">
    <citation type="journal article" date="2020" name="Microbes Environ.">
        <title>Synthetic bacterial community of duckweed: a simple and stable system to study plant-microbe interactions.</title>
        <authorList>
            <person name="Ishizawa H."/>
            <person name="Tada M."/>
            <person name="Kuroda M."/>
            <person name="Inoue D."/>
            <person name="Futamata H."/>
            <person name="Ike M."/>
        </authorList>
    </citation>
    <scope>NUCLEOTIDE SEQUENCE [LARGE SCALE GENOMIC DNA]</scope>
    <source>
        <strain evidence="2 5">DW100</strain>
    </source>
</reference>
<reference evidence="2" key="3">
    <citation type="submission" date="2023-12" db="EMBL/GenBank/DDBJ databases">
        <title>Complete genome sequences of six duckweed-associated bacterial strains for studying community assembly in synthetic plant microbiome.</title>
        <authorList>
            <person name="Ishizawa H."/>
            <person name="Tada M."/>
            <person name="Tashiro Y."/>
            <person name="Kuroda M."/>
            <person name="Inoue D."/>
            <person name="Dohra H."/>
            <person name="Futamata H."/>
            <person name="Ike M."/>
        </authorList>
    </citation>
    <scope>NUCLEOTIDE SEQUENCE</scope>
    <source>
        <strain evidence="2">DW100</strain>
    </source>
</reference>
<dbReference type="OrthoDB" id="1272103at2"/>
<dbReference type="AlphaFoldDB" id="A0A1N7QW79"/>
<keyword evidence="1" id="KW-0812">Transmembrane</keyword>
<dbReference type="Proteomes" id="UP000185781">
    <property type="component" value="Unassembled WGS sequence"/>
</dbReference>
<evidence type="ECO:0000313" key="2">
    <source>
        <dbReference type="EMBL" id="BEV04789.1"/>
    </source>
</evidence>
<sequence length="63" mass="7246">MDLNIVNIGAFAVLIIVYITVRKLLKRFADFTENIGNSVYHEEEIKTLEAKIIVLEEKINNKP</sequence>
<evidence type="ECO:0000313" key="3">
    <source>
        <dbReference type="EMBL" id="SIT27141.1"/>
    </source>
</evidence>
<evidence type="ECO:0008006" key="6">
    <source>
        <dbReference type="Google" id="ProtNLM"/>
    </source>
</evidence>
<dbReference type="STRING" id="373672.SAMN05421785_12046"/>
<evidence type="ECO:0000313" key="4">
    <source>
        <dbReference type="Proteomes" id="UP000185781"/>
    </source>
</evidence>